<sequence>MPSVNVVVVDGHQLMRDDLQNILESGDDIRVSAYPRIRDK</sequence>
<dbReference type="EMBL" id="CP147982">
    <property type="protein sequence ID" value="WXK81179.1"/>
    <property type="molecule type" value="Genomic_DNA"/>
</dbReference>
<organism evidence="1 2">
    <name type="scientific">Streptomyces sirii</name>
    <dbReference type="NCBI Taxonomy" id="3127701"/>
    <lineage>
        <taxon>Bacteria</taxon>
        <taxon>Bacillati</taxon>
        <taxon>Actinomycetota</taxon>
        <taxon>Actinomycetes</taxon>
        <taxon>Kitasatosporales</taxon>
        <taxon>Streptomycetaceae</taxon>
        <taxon>Streptomyces</taxon>
    </lineage>
</organism>
<evidence type="ECO:0000313" key="1">
    <source>
        <dbReference type="EMBL" id="WXK81179.1"/>
    </source>
</evidence>
<reference evidence="1 2" key="1">
    <citation type="submission" date="2024-03" db="EMBL/GenBank/DDBJ databases">
        <title>The complete genome of Streptomyces sirii sp.nov.</title>
        <authorList>
            <person name="Zakalyukina Y.V."/>
            <person name="Belik A.R."/>
            <person name="Biryukov M.V."/>
            <person name="Baturina O.A."/>
            <person name="Kabilov M.R."/>
        </authorList>
    </citation>
    <scope>NUCLEOTIDE SEQUENCE [LARGE SCALE GENOMIC DNA]</scope>
    <source>
        <strain evidence="1 2">BP-8</strain>
    </source>
</reference>
<evidence type="ECO:0008006" key="3">
    <source>
        <dbReference type="Google" id="ProtNLM"/>
    </source>
</evidence>
<protein>
    <recommendedName>
        <fullName evidence="3">DNA-binding response regulator</fullName>
    </recommendedName>
</protein>
<proteinExistence type="predicted"/>
<accession>A0ABZ2QXC2</accession>
<gene>
    <name evidence="1" type="ORF">WAB15_37065</name>
</gene>
<name>A0ABZ2QXC2_9ACTN</name>
<keyword evidence="2" id="KW-1185">Reference proteome</keyword>
<dbReference type="RefSeq" id="WP_407288998.1">
    <property type="nucleotide sequence ID" value="NZ_CP147982.1"/>
</dbReference>
<dbReference type="Proteomes" id="UP001626628">
    <property type="component" value="Chromosome"/>
</dbReference>
<evidence type="ECO:0000313" key="2">
    <source>
        <dbReference type="Proteomes" id="UP001626628"/>
    </source>
</evidence>